<feature type="transmembrane region" description="Helical" evidence="5">
    <location>
        <begin position="164"/>
        <end position="185"/>
    </location>
</feature>
<proteinExistence type="predicted"/>
<dbReference type="SUPFAM" id="SSF103473">
    <property type="entry name" value="MFS general substrate transporter"/>
    <property type="match status" value="1"/>
</dbReference>
<dbReference type="OMA" id="SHYTHIT"/>
<dbReference type="PANTHER" id="PTHR24064">
    <property type="entry name" value="SOLUTE CARRIER FAMILY 22 MEMBER"/>
    <property type="match status" value="1"/>
</dbReference>
<dbReference type="GO" id="GO:0022857">
    <property type="term" value="F:transmembrane transporter activity"/>
    <property type="evidence" value="ECO:0007669"/>
    <property type="project" value="InterPro"/>
</dbReference>
<feature type="transmembrane region" description="Helical" evidence="5">
    <location>
        <begin position="226"/>
        <end position="246"/>
    </location>
</feature>
<comment type="subcellular location">
    <subcellularLocation>
        <location evidence="1">Membrane</location>
        <topology evidence="1">Multi-pass membrane protein</topology>
    </subcellularLocation>
</comment>
<keyword evidence="3 5" id="KW-1133">Transmembrane helix</keyword>
<feature type="transmembrane region" description="Helical" evidence="5">
    <location>
        <begin position="197"/>
        <end position="220"/>
    </location>
</feature>
<feature type="transmembrane region" description="Helical" evidence="5">
    <location>
        <begin position="379"/>
        <end position="395"/>
    </location>
</feature>
<feature type="transmembrane region" description="Helical" evidence="5">
    <location>
        <begin position="436"/>
        <end position="456"/>
    </location>
</feature>
<feature type="transmembrane region" description="Helical" evidence="5">
    <location>
        <begin position="462"/>
        <end position="482"/>
    </location>
</feature>
<accession>A0A9Q0M1Y0</accession>
<organism evidence="7 8">
    <name type="scientific">Blomia tropicalis</name>
    <name type="common">Mite</name>
    <dbReference type="NCBI Taxonomy" id="40697"/>
    <lineage>
        <taxon>Eukaryota</taxon>
        <taxon>Metazoa</taxon>
        <taxon>Ecdysozoa</taxon>
        <taxon>Arthropoda</taxon>
        <taxon>Chelicerata</taxon>
        <taxon>Arachnida</taxon>
        <taxon>Acari</taxon>
        <taxon>Acariformes</taxon>
        <taxon>Sarcoptiformes</taxon>
        <taxon>Astigmata</taxon>
        <taxon>Glycyphagoidea</taxon>
        <taxon>Echimyopodidae</taxon>
        <taxon>Blomia</taxon>
    </lineage>
</organism>
<feature type="transmembrane region" description="Helical" evidence="5">
    <location>
        <begin position="253"/>
        <end position="275"/>
    </location>
</feature>
<dbReference type="Proteomes" id="UP001142055">
    <property type="component" value="Chromosome 4"/>
</dbReference>
<dbReference type="AlphaFoldDB" id="A0A9Q0M1Y0"/>
<keyword evidence="2 5" id="KW-0812">Transmembrane</keyword>
<evidence type="ECO:0000313" key="7">
    <source>
        <dbReference type="EMBL" id="KAJ6215912.1"/>
    </source>
</evidence>
<dbReference type="Pfam" id="PF00083">
    <property type="entry name" value="Sugar_tr"/>
    <property type="match status" value="1"/>
</dbReference>
<keyword evidence="8" id="KW-1185">Reference proteome</keyword>
<dbReference type="InterPro" id="IPR036259">
    <property type="entry name" value="MFS_trans_sf"/>
</dbReference>
<dbReference type="InterPro" id="IPR005828">
    <property type="entry name" value="MFS_sugar_transport-like"/>
</dbReference>
<sequence length="561" mass="62900">MANNDKVEFDSIIDGKTVANQQQHEHHHMDKRDSNSVLVATSIPILQLNVAGEWGPWQRRFFIFFMITAMCSSWHSLQLTFIGPKVKYECIDPFNHSSSNGSMISPITTSISTTTPSSSSSSSSDQCMIDGIACTKWSYDVGHNDSFYHRTIVSEWDLVCNQSWLVSFTQSMYMIGTLMAVFGMAHCSDHFGRRPTILIGWFFQLAGCLSCAFSTSIIQFLISRLILAFGMGTTWSTGFVLLIEMVGPEKREFAGLAVQLGWAFGYVTLPGVAYLARDFRILLICCAALQLLQLPLYWMVTESPRWLLTKRNINDSTKLLKRIGKMNKCHLSSSEIETMVVQANEHEIKHSQLMNSHAKTKRYTIFDLFRTCTMAQTTLMIYFLWFCNSLIYYGLSLNTNDWNGDPFINFLLLGLVEFPAYIGCMYLVPLFGHRRALMVTLMGAGIGCLLSILTTYNTHIGIFFASMGKFCVTCSFAIIYVYSAQIYPTVTRTIGVGSSSTVARIGSILAPFIKDLSQATTLAVPMVMLGILSIVAASFVLFIHEPRGTEIPDRPEDLEKK</sequence>
<dbReference type="InterPro" id="IPR020846">
    <property type="entry name" value="MFS_dom"/>
</dbReference>
<dbReference type="CDD" id="cd17317">
    <property type="entry name" value="MFS_SLC22"/>
    <property type="match status" value="1"/>
</dbReference>
<feature type="transmembrane region" description="Helical" evidence="5">
    <location>
        <begin position="281"/>
        <end position="300"/>
    </location>
</feature>
<comment type="caution">
    <text evidence="7">The sequence shown here is derived from an EMBL/GenBank/DDBJ whole genome shotgun (WGS) entry which is preliminary data.</text>
</comment>
<reference evidence="7" key="1">
    <citation type="submission" date="2022-12" db="EMBL/GenBank/DDBJ databases">
        <title>Genome assemblies of Blomia tropicalis.</title>
        <authorList>
            <person name="Cui Y."/>
        </authorList>
    </citation>
    <scope>NUCLEOTIDE SEQUENCE</scope>
    <source>
        <tissue evidence="7">Adult mites</tissue>
    </source>
</reference>
<evidence type="ECO:0000256" key="5">
    <source>
        <dbReference type="SAM" id="Phobius"/>
    </source>
</evidence>
<evidence type="ECO:0000256" key="1">
    <source>
        <dbReference type="ARBA" id="ARBA00004141"/>
    </source>
</evidence>
<name>A0A9Q0M1Y0_BLOTA</name>
<dbReference type="Gene3D" id="1.20.1250.20">
    <property type="entry name" value="MFS general substrate transporter like domains"/>
    <property type="match status" value="1"/>
</dbReference>
<keyword evidence="4 5" id="KW-0472">Membrane</keyword>
<evidence type="ECO:0000256" key="4">
    <source>
        <dbReference type="ARBA" id="ARBA00023136"/>
    </source>
</evidence>
<evidence type="ECO:0000256" key="3">
    <source>
        <dbReference type="ARBA" id="ARBA00022989"/>
    </source>
</evidence>
<feature type="transmembrane region" description="Helical" evidence="5">
    <location>
        <begin position="519"/>
        <end position="543"/>
    </location>
</feature>
<dbReference type="EMBL" id="JAPWDV010000004">
    <property type="protein sequence ID" value="KAJ6215912.1"/>
    <property type="molecule type" value="Genomic_DNA"/>
</dbReference>
<gene>
    <name evidence="7" type="ORF">RDWZM_010412</name>
</gene>
<dbReference type="PROSITE" id="PS50850">
    <property type="entry name" value="MFS"/>
    <property type="match status" value="1"/>
</dbReference>
<evidence type="ECO:0000259" key="6">
    <source>
        <dbReference type="PROSITE" id="PS50850"/>
    </source>
</evidence>
<dbReference type="GO" id="GO:0016020">
    <property type="term" value="C:membrane"/>
    <property type="evidence" value="ECO:0007669"/>
    <property type="project" value="UniProtKB-SubCell"/>
</dbReference>
<feature type="domain" description="Major facilitator superfamily (MFS) profile" evidence="6">
    <location>
        <begin position="126"/>
        <end position="548"/>
    </location>
</feature>
<evidence type="ECO:0000256" key="2">
    <source>
        <dbReference type="ARBA" id="ARBA00022692"/>
    </source>
</evidence>
<protein>
    <recommendedName>
        <fullName evidence="6">Major facilitator superfamily (MFS) profile domain-containing protein</fullName>
    </recommendedName>
</protein>
<feature type="transmembrane region" description="Helical" evidence="5">
    <location>
        <begin position="407"/>
        <end position="429"/>
    </location>
</feature>
<evidence type="ECO:0000313" key="8">
    <source>
        <dbReference type="Proteomes" id="UP001142055"/>
    </source>
</evidence>